<dbReference type="EMBL" id="JH993801">
    <property type="protein sequence ID" value="ELQ76949.1"/>
    <property type="molecule type" value="Genomic_DNA"/>
</dbReference>
<dbReference type="HOGENOM" id="CLU_070153_0_0_1"/>
<dbReference type="OMA" id="EANNEFR"/>
<feature type="compositionally biased region" description="Basic and acidic residues" evidence="1">
    <location>
        <begin position="1"/>
        <end position="15"/>
    </location>
</feature>
<evidence type="ECO:0000256" key="1">
    <source>
        <dbReference type="SAM" id="MobiDB-lite"/>
    </source>
</evidence>
<organism evidence="2 3">
    <name type="scientific">Trachipleistophora hominis</name>
    <name type="common">Microsporidian parasite</name>
    <dbReference type="NCBI Taxonomy" id="72359"/>
    <lineage>
        <taxon>Eukaryota</taxon>
        <taxon>Fungi</taxon>
        <taxon>Fungi incertae sedis</taxon>
        <taxon>Microsporidia</taxon>
        <taxon>Pleistophoridae</taxon>
        <taxon>Trachipleistophora</taxon>
    </lineage>
</organism>
<feature type="region of interest" description="Disordered" evidence="1">
    <location>
        <begin position="1"/>
        <end position="29"/>
    </location>
</feature>
<feature type="compositionally biased region" description="Basic residues" evidence="1">
    <location>
        <begin position="169"/>
        <end position="181"/>
    </location>
</feature>
<sequence>MRKVNTKKDNNKTLDKNANTMEGNTPEKLRSATCERRLNEIPGVKGSTMKINEFYGTEVVLEIDEDEMREANNEFRFLRRGKNEDVNEELLSTEPTECDKMIGGEVSTITSRGELKALEGEIELDDKDAMNDHVSDVPIGQDDAVQSIISVEEKNHREVASCPPFSQKKTQKPKNPKKTKKKNDETLATTFKSFFSSFTPKKKNIKNVKNNTKVVFDTKTKTFKYSDFLKPEMSLDELKMFKGRVKQLIEYFEKLKEMNDHKCEGSA</sequence>
<dbReference type="OrthoDB" id="10266194at2759"/>
<keyword evidence="3" id="KW-1185">Reference proteome</keyword>
<feature type="region of interest" description="Disordered" evidence="1">
    <location>
        <begin position="155"/>
        <end position="183"/>
    </location>
</feature>
<dbReference type="VEuPathDB" id="MicrosporidiaDB:THOM_0047"/>
<evidence type="ECO:0000313" key="2">
    <source>
        <dbReference type="EMBL" id="ELQ76949.1"/>
    </source>
</evidence>
<name>L7JZT3_TRAHO</name>
<accession>L7JZT3</accession>
<dbReference type="InParanoid" id="L7JZT3"/>
<evidence type="ECO:0000313" key="3">
    <source>
        <dbReference type="Proteomes" id="UP000011185"/>
    </source>
</evidence>
<reference evidence="2 3" key="1">
    <citation type="journal article" date="2012" name="PLoS Pathog.">
        <title>The genome of the obligate intracellular parasite Trachipleistophora hominis: new insights into microsporidian genome dynamics and reductive evolution.</title>
        <authorList>
            <person name="Heinz E."/>
            <person name="Williams T.A."/>
            <person name="Nakjang S."/>
            <person name="Noel C.J."/>
            <person name="Swan D.C."/>
            <person name="Goldberg A.V."/>
            <person name="Harris S.R."/>
            <person name="Weinmaier T."/>
            <person name="Markert S."/>
            <person name="Becher D."/>
            <person name="Bernhardt J."/>
            <person name="Dagan T."/>
            <person name="Hacker C."/>
            <person name="Lucocq J.M."/>
            <person name="Schweder T."/>
            <person name="Rattei T."/>
            <person name="Hall N."/>
            <person name="Hirt R.P."/>
            <person name="Embley T.M."/>
        </authorList>
    </citation>
    <scope>NUCLEOTIDE SEQUENCE [LARGE SCALE GENOMIC DNA]</scope>
</reference>
<proteinExistence type="predicted"/>
<gene>
    <name evidence="2" type="ORF">THOM_0047</name>
</gene>
<protein>
    <submittedName>
        <fullName evidence="2">Uncharacterized protein</fullName>
    </submittedName>
</protein>
<dbReference type="Proteomes" id="UP000011185">
    <property type="component" value="Unassembled WGS sequence"/>
</dbReference>
<dbReference type="AlphaFoldDB" id="L7JZT3"/>